<keyword evidence="2" id="KW-1185">Reference proteome</keyword>
<sequence>MYIYIHIYQLRTHTIHRNEKRKKLINHCEMNL</sequence>
<proteinExistence type="predicted"/>
<dbReference type="EnsemblMetazoa" id="GMOY014229.R1388">
    <property type="protein sequence ID" value="GMOY014229.P1388"/>
    <property type="gene ID" value="GMOY014229"/>
</dbReference>
<name>A0ABK9NH15_GLOMM</name>
<evidence type="ECO:0000313" key="1">
    <source>
        <dbReference type="EnsemblMetazoa" id="GMOY014229.P1388"/>
    </source>
</evidence>
<accession>A0ABK9NH15</accession>
<dbReference type="Proteomes" id="UP000092444">
    <property type="component" value="Unassembled WGS sequence"/>
</dbReference>
<evidence type="ECO:0000313" key="2">
    <source>
        <dbReference type="Proteomes" id="UP000092444"/>
    </source>
</evidence>
<protein>
    <submittedName>
        <fullName evidence="1">Uncharacterized protein</fullName>
    </submittedName>
</protein>
<organism evidence="1 2">
    <name type="scientific">Glossina morsitans morsitans</name>
    <name type="common">Savannah tsetse fly</name>
    <dbReference type="NCBI Taxonomy" id="37546"/>
    <lineage>
        <taxon>Eukaryota</taxon>
        <taxon>Metazoa</taxon>
        <taxon>Ecdysozoa</taxon>
        <taxon>Arthropoda</taxon>
        <taxon>Hexapoda</taxon>
        <taxon>Insecta</taxon>
        <taxon>Pterygota</taxon>
        <taxon>Neoptera</taxon>
        <taxon>Endopterygota</taxon>
        <taxon>Diptera</taxon>
        <taxon>Brachycera</taxon>
        <taxon>Muscomorpha</taxon>
        <taxon>Hippoboscoidea</taxon>
        <taxon>Glossinidae</taxon>
        <taxon>Glossina</taxon>
    </lineage>
</organism>
<reference evidence="1" key="1">
    <citation type="submission" date="2025-05" db="UniProtKB">
        <authorList>
            <consortium name="EnsemblMetazoa"/>
        </authorList>
    </citation>
    <scope>IDENTIFICATION</scope>
    <source>
        <strain evidence="1">Yale</strain>
    </source>
</reference>
<dbReference type="EMBL" id="CCAG010014660">
    <property type="status" value="NOT_ANNOTATED_CDS"/>
    <property type="molecule type" value="Genomic_DNA"/>
</dbReference>